<dbReference type="GO" id="GO:0070330">
    <property type="term" value="F:aromatase activity"/>
    <property type="evidence" value="ECO:0007669"/>
    <property type="project" value="UniProtKB-EC"/>
</dbReference>
<feature type="binding site" description="axial binding residue" evidence="12">
    <location>
        <position position="487"/>
    </location>
    <ligand>
        <name>heme</name>
        <dbReference type="ChEBI" id="CHEBI:30413"/>
    </ligand>
    <ligandPart>
        <name>Fe</name>
        <dbReference type="ChEBI" id="CHEBI:18248"/>
    </ligandPart>
</feature>
<evidence type="ECO:0000256" key="1">
    <source>
        <dbReference type="ARBA" id="ARBA00001971"/>
    </source>
</evidence>
<dbReference type="Gene3D" id="1.10.630.10">
    <property type="entry name" value="Cytochrome P450"/>
    <property type="match status" value="1"/>
</dbReference>
<dbReference type="PANTHER" id="PTHR24291:SF43">
    <property type="entry name" value="AROMATASE"/>
    <property type="match status" value="1"/>
</dbReference>
<dbReference type="Proteomes" id="UP000789342">
    <property type="component" value="Unassembled WGS sequence"/>
</dbReference>
<keyword evidence="14" id="KW-1133">Transmembrane helix</keyword>
<reference evidence="15" key="1">
    <citation type="submission" date="2021-06" db="EMBL/GenBank/DDBJ databases">
        <authorList>
            <person name="Kallberg Y."/>
            <person name="Tangrot J."/>
            <person name="Rosling A."/>
        </authorList>
    </citation>
    <scope>NUCLEOTIDE SEQUENCE</scope>
    <source>
        <strain evidence="15">CL551</strain>
    </source>
</reference>
<keyword evidence="14" id="KW-0812">Transmembrane</keyword>
<dbReference type="GO" id="GO:0020037">
    <property type="term" value="F:heme binding"/>
    <property type="evidence" value="ECO:0007669"/>
    <property type="project" value="InterPro"/>
</dbReference>
<evidence type="ECO:0000256" key="4">
    <source>
        <dbReference type="ARBA" id="ARBA00022723"/>
    </source>
</evidence>
<dbReference type="EMBL" id="CAJVPV010004393">
    <property type="protein sequence ID" value="CAG8572536.1"/>
    <property type="molecule type" value="Genomic_DNA"/>
</dbReference>
<dbReference type="Pfam" id="PF00067">
    <property type="entry name" value="p450"/>
    <property type="match status" value="1"/>
</dbReference>
<dbReference type="GO" id="GO:0016020">
    <property type="term" value="C:membrane"/>
    <property type="evidence" value="ECO:0007669"/>
    <property type="project" value="UniProtKB-SubCell"/>
</dbReference>
<dbReference type="InterPro" id="IPR001128">
    <property type="entry name" value="Cyt_P450"/>
</dbReference>
<evidence type="ECO:0000256" key="3">
    <source>
        <dbReference type="ARBA" id="ARBA00010617"/>
    </source>
</evidence>
<dbReference type="GO" id="GO:0005506">
    <property type="term" value="F:iron ion binding"/>
    <property type="evidence" value="ECO:0007669"/>
    <property type="project" value="InterPro"/>
</dbReference>
<dbReference type="SUPFAM" id="SSF48264">
    <property type="entry name" value="Cytochrome P450"/>
    <property type="match status" value="1"/>
</dbReference>
<evidence type="ECO:0000256" key="2">
    <source>
        <dbReference type="ARBA" id="ARBA00004370"/>
    </source>
</evidence>
<evidence type="ECO:0000256" key="14">
    <source>
        <dbReference type="SAM" id="Phobius"/>
    </source>
</evidence>
<dbReference type="OrthoDB" id="1470350at2759"/>
<keyword evidence="7 13" id="KW-0503">Monooxygenase</keyword>
<evidence type="ECO:0000313" key="15">
    <source>
        <dbReference type="EMBL" id="CAG8572536.1"/>
    </source>
</evidence>
<dbReference type="AlphaFoldDB" id="A0A9N9BLU1"/>
<keyword evidence="6 12" id="KW-0408">Iron</keyword>
<keyword evidence="12 13" id="KW-0349">Heme</keyword>
<dbReference type="PRINTS" id="PR00463">
    <property type="entry name" value="EP450I"/>
</dbReference>
<dbReference type="InterPro" id="IPR036396">
    <property type="entry name" value="Cyt_P450_sf"/>
</dbReference>
<evidence type="ECO:0000256" key="12">
    <source>
        <dbReference type="PIRSR" id="PIRSR602401-1"/>
    </source>
</evidence>
<dbReference type="EC" id="1.14.14.14" evidence="9"/>
<name>A0A9N9BLU1_9GLOM</name>
<dbReference type="InterPro" id="IPR050196">
    <property type="entry name" value="Cytochrome_P450_Monoox"/>
</dbReference>
<evidence type="ECO:0000256" key="7">
    <source>
        <dbReference type="ARBA" id="ARBA00023033"/>
    </source>
</evidence>
<evidence type="ECO:0000256" key="10">
    <source>
        <dbReference type="ARBA" id="ARBA00042499"/>
    </source>
</evidence>
<gene>
    <name evidence="15" type="ORF">AMORRO_LOCUS6538</name>
</gene>
<sequence>MEIFKISFGVYEFFVLSLTLLLISTINYYHKYYTRKNPLPAPFPLPFIGHLFHGSFYGNDFCEYLQFMQSKYGDIYERWYGNKRVIFVSKLEYVEKLLSASTKSKYLIRDSNPEGLKDLGTYGEGILLNNNVNKWKYNRQFLTQAILTSNFLKESVDHTQAIFNEMEECWRIGLKDNTIIDFTEWSHSLTTDIIFQLITGKKMWTIVSNILNISSEPKLIELQKSNEKIISESSEISKAFQKYIMGSNSFLYVPRWVRNFVPSFRAAQREVFEAQSFLYEKLNEIIRERRKEIENTPRDEKLRYDMLTLLITANTDRSISDVKDNQEFTKPLSDKDVLYLIIEALGGGIDTTANVFSFAIYYLAHNLNNKNRMIQEIDDLFGQNQNRPITYDDLSQLIYCEAVIKEVLRMMTTVPFVGRVSTETDSIDNLEWEAGTCYVIYTPGIHLNKNYWNEPEKFDADRFIDVDDQKKHGKNHLIMWGGGLRQCPGRKLAMIELKCMLALMFRNWDVELADMNSPVKYNVSIVRSAKDLKVKIKPRSRK</sequence>
<feature type="transmembrane region" description="Helical" evidence="14">
    <location>
        <begin position="6"/>
        <end position="29"/>
    </location>
</feature>
<evidence type="ECO:0000256" key="5">
    <source>
        <dbReference type="ARBA" id="ARBA00023002"/>
    </source>
</evidence>
<dbReference type="PRINTS" id="PR00385">
    <property type="entry name" value="P450"/>
</dbReference>
<evidence type="ECO:0000313" key="16">
    <source>
        <dbReference type="Proteomes" id="UP000789342"/>
    </source>
</evidence>
<comment type="cofactor">
    <cofactor evidence="1 12">
        <name>heme</name>
        <dbReference type="ChEBI" id="CHEBI:30413"/>
    </cofactor>
</comment>
<organism evidence="15 16">
    <name type="scientific">Acaulospora morrowiae</name>
    <dbReference type="NCBI Taxonomy" id="94023"/>
    <lineage>
        <taxon>Eukaryota</taxon>
        <taxon>Fungi</taxon>
        <taxon>Fungi incertae sedis</taxon>
        <taxon>Mucoromycota</taxon>
        <taxon>Glomeromycotina</taxon>
        <taxon>Glomeromycetes</taxon>
        <taxon>Diversisporales</taxon>
        <taxon>Acaulosporaceae</taxon>
        <taxon>Acaulospora</taxon>
    </lineage>
</organism>
<dbReference type="InterPro" id="IPR002401">
    <property type="entry name" value="Cyt_P450_E_grp-I"/>
</dbReference>
<evidence type="ECO:0000256" key="6">
    <source>
        <dbReference type="ARBA" id="ARBA00023004"/>
    </source>
</evidence>
<dbReference type="PANTHER" id="PTHR24291">
    <property type="entry name" value="CYTOCHROME P450 FAMILY 4"/>
    <property type="match status" value="1"/>
</dbReference>
<keyword evidence="5 13" id="KW-0560">Oxidoreductase</keyword>
<dbReference type="InterPro" id="IPR017972">
    <property type="entry name" value="Cyt_P450_CS"/>
</dbReference>
<keyword evidence="8 14" id="KW-0472">Membrane</keyword>
<accession>A0A9N9BLU1</accession>
<comment type="caution">
    <text evidence="15">The sequence shown here is derived from an EMBL/GenBank/DDBJ whole genome shotgun (WGS) entry which is preliminary data.</text>
</comment>
<comment type="subcellular location">
    <subcellularLocation>
        <location evidence="2">Membrane</location>
    </subcellularLocation>
</comment>
<proteinExistence type="inferred from homology"/>
<keyword evidence="16" id="KW-1185">Reference proteome</keyword>
<dbReference type="PROSITE" id="PS00086">
    <property type="entry name" value="CYTOCHROME_P450"/>
    <property type="match status" value="1"/>
</dbReference>
<comment type="similarity">
    <text evidence="3 13">Belongs to the cytochrome P450 family.</text>
</comment>
<keyword evidence="4 12" id="KW-0479">Metal-binding</keyword>
<evidence type="ECO:0000256" key="13">
    <source>
        <dbReference type="RuleBase" id="RU000461"/>
    </source>
</evidence>
<evidence type="ECO:0000256" key="8">
    <source>
        <dbReference type="ARBA" id="ARBA00023136"/>
    </source>
</evidence>
<protein>
    <recommendedName>
        <fullName evidence="9">aromatase</fullName>
        <ecNumber evidence="9">1.14.14.14</ecNumber>
    </recommendedName>
    <alternativeName>
        <fullName evidence="11">Cytochrome P-450AROM</fullName>
    </alternativeName>
    <alternativeName>
        <fullName evidence="10">Estrogen synthase</fullName>
    </alternativeName>
</protein>
<evidence type="ECO:0000256" key="9">
    <source>
        <dbReference type="ARBA" id="ARBA00038885"/>
    </source>
</evidence>
<evidence type="ECO:0000256" key="11">
    <source>
        <dbReference type="ARBA" id="ARBA00043174"/>
    </source>
</evidence>